<dbReference type="Pfam" id="PF00903">
    <property type="entry name" value="Glyoxalase"/>
    <property type="match status" value="1"/>
</dbReference>
<evidence type="ECO:0000313" key="3">
    <source>
        <dbReference type="Proteomes" id="UP000019150"/>
    </source>
</evidence>
<dbReference type="PANTHER" id="PTHR34109">
    <property type="entry name" value="BNAUNNG04460D PROTEIN-RELATED"/>
    <property type="match status" value="1"/>
</dbReference>
<dbReference type="eggNOG" id="COG2764">
    <property type="taxonomic scope" value="Bacteria"/>
</dbReference>
<dbReference type="Proteomes" id="UP000019150">
    <property type="component" value="Chromosome"/>
</dbReference>
<accession>W5T6G1</accession>
<organism evidence="2 3">
    <name type="scientific">Nocardia nova SH22a</name>
    <dbReference type="NCBI Taxonomy" id="1415166"/>
    <lineage>
        <taxon>Bacteria</taxon>
        <taxon>Bacillati</taxon>
        <taxon>Actinomycetota</taxon>
        <taxon>Actinomycetes</taxon>
        <taxon>Mycobacteriales</taxon>
        <taxon>Nocardiaceae</taxon>
        <taxon>Nocardia</taxon>
    </lineage>
</organism>
<dbReference type="InterPro" id="IPR037523">
    <property type="entry name" value="VOC_core"/>
</dbReference>
<protein>
    <submittedName>
        <fullName evidence="2">Glyoxalase-like domain-containing protein</fullName>
    </submittedName>
</protein>
<dbReference type="STRING" id="1415166.NONO_c00600"/>
<dbReference type="KEGG" id="nno:NONO_c00600"/>
<evidence type="ECO:0000259" key="1">
    <source>
        <dbReference type="PROSITE" id="PS51819"/>
    </source>
</evidence>
<dbReference type="InterPro" id="IPR029068">
    <property type="entry name" value="Glyas_Bleomycin-R_OHBP_Dase"/>
</dbReference>
<feature type="domain" description="VOC" evidence="1">
    <location>
        <begin position="53"/>
        <end position="182"/>
    </location>
</feature>
<dbReference type="PATRIC" id="fig|1415166.3.peg.59"/>
<dbReference type="SUPFAM" id="SSF54593">
    <property type="entry name" value="Glyoxalase/Bleomycin resistance protein/Dihydroxybiphenyl dioxygenase"/>
    <property type="match status" value="1"/>
</dbReference>
<dbReference type="PROSITE" id="PS51819">
    <property type="entry name" value="VOC"/>
    <property type="match status" value="1"/>
</dbReference>
<name>W5T6G1_9NOCA</name>
<dbReference type="AlphaFoldDB" id="W5T6G1"/>
<dbReference type="HOGENOM" id="CLU_1413892_0_0_11"/>
<dbReference type="EMBL" id="CP006850">
    <property type="protein sequence ID" value="AHH14880.1"/>
    <property type="molecule type" value="Genomic_DNA"/>
</dbReference>
<proteinExistence type="predicted"/>
<dbReference type="OrthoDB" id="9795306at2"/>
<dbReference type="PANTHER" id="PTHR34109:SF1">
    <property type="entry name" value="VOC DOMAIN-CONTAINING PROTEIN"/>
    <property type="match status" value="1"/>
</dbReference>
<keyword evidence="3" id="KW-1185">Reference proteome</keyword>
<dbReference type="Gene3D" id="3.30.720.110">
    <property type="match status" value="1"/>
</dbReference>
<sequence>MDPLDALRTPVDPVDPDPTFAEQLRERLRDAIANTGGVTMTDAETRTTATATGTDYPDLSPYIVVSDARRALTWYVTVFGAVRRGEPIVNADGTIGHAEVAIGDSVLMLAEQSDLWPEVPVGAPTGPTHSHTLHLQVADVDETTRRAAEHGAHVERPPRDQHYGRGAVVIDPFGHRWMLLVPPAAGSDDSGQ</sequence>
<dbReference type="CDD" id="cd07246">
    <property type="entry name" value="VOC_like"/>
    <property type="match status" value="1"/>
</dbReference>
<evidence type="ECO:0000313" key="2">
    <source>
        <dbReference type="EMBL" id="AHH14880.1"/>
    </source>
</evidence>
<gene>
    <name evidence="2" type="ORF">NONO_c00600</name>
</gene>
<dbReference type="Gene3D" id="3.30.720.120">
    <property type="match status" value="1"/>
</dbReference>
<reference evidence="2 3" key="1">
    <citation type="journal article" date="2014" name="Appl. Environ. Microbiol.">
        <title>Insights into the Microbial Degradation of Rubber and Gutta-Percha by Analysis of the Complete Genome of Nocardia nova SH22a.</title>
        <authorList>
            <person name="Luo Q."/>
            <person name="Hiessl S."/>
            <person name="Poehlein A."/>
            <person name="Daniel R."/>
            <person name="Steinbuchel A."/>
        </authorList>
    </citation>
    <scope>NUCLEOTIDE SEQUENCE [LARGE SCALE GENOMIC DNA]</scope>
    <source>
        <strain evidence="2">SH22a</strain>
    </source>
</reference>
<dbReference type="InterPro" id="IPR004360">
    <property type="entry name" value="Glyas_Fos-R_dOase_dom"/>
</dbReference>
<dbReference type="RefSeq" id="WP_025346428.1">
    <property type="nucleotide sequence ID" value="NZ_CP006850.1"/>
</dbReference>